<evidence type="ECO:0000313" key="9">
    <source>
        <dbReference type="EMBL" id="GGA34217.1"/>
    </source>
</evidence>
<evidence type="ECO:0000256" key="3">
    <source>
        <dbReference type="ARBA" id="ARBA00022722"/>
    </source>
</evidence>
<dbReference type="Proteomes" id="UP000617979">
    <property type="component" value="Unassembled WGS sequence"/>
</dbReference>
<accession>A0ABQ1G0U6</accession>
<comment type="similarity">
    <text evidence="2">Belongs to the CRISPR-associated endoribonuclease Cas2 protein family.</text>
</comment>
<evidence type="ECO:0000313" key="10">
    <source>
        <dbReference type="Proteomes" id="UP000617979"/>
    </source>
</evidence>
<keyword evidence="8" id="KW-0051">Antiviral defense</keyword>
<evidence type="ECO:0000256" key="2">
    <source>
        <dbReference type="ARBA" id="ARBA00009959"/>
    </source>
</evidence>
<evidence type="ECO:0000256" key="1">
    <source>
        <dbReference type="ARBA" id="ARBA00001946"/>
    </source>
</evidence>
<evidence type="ECO:0000256" key="7">
    <source>
        <dbReference type="ARBA" id="ARBA00022842"/>
    </source>
</evidence>
<evidence type="ECO:0000256" key="4">
    <source>
        <dbReference type="ARBA" id="ARBA00022723"/>
    </source>
</evidence>
<keyword evidence="5" id="KW-0255">Endonuclease</keyword>
<keyword evidence="4" id="KW-0479">Metal-binding</keyword>
<keyword evidence="7" id="KW-0460">Magnesium</keyword>
<organism evidence="9 10">
    <name type="scientific">Kroppenstedtia guangzhouensis</name>
    <dbReference type="NCBI Taxonomy" id="1274356"/>
    <lineage>
        <taxon>Bacteria</taxon>
        <taxon>Bacillati</taxon>
        <taxon>Bacillota</taxon>
        <taxon>Bacilli</taxon>
        <taxon>Bacillales</taxon>
        <taxon>Thermoactinomycetaceae</taxon>
        <taxon>Kroppenstedtia</taxon>
    </lineage>
</organism>
<reference evidence="10" key="1">
    <citation type="journal article" date="2019" name="Int. J. Syst. Evol. Microbiol.">
        <title>The Global Catalogue of Microorganisms (GCM) 10K type strain sequencing project: providing services to taxonomists for standard genome sequencing and annotation.</title>
        <authorList>
            <consortium name="The Broad Institute Genomics Platform"/>
            <consortium name="The Broad Institute Genome Sequencing Center for Infectious Disease"/>
            <person name="Wu L."/>
            <person name="Ma J."/>
        </authorList>
    </citation>
    <scope>NUCLEOTIDE SEQUENCE [LARGE SCALE GENOMIC DNA]</scope>
    <source>
        <strain evidence="10">CGMCC 1.12404</strain>
    </source>
</reference>
<keyword evidence="6" id="KW-0378">Hydrolase</keyword>
<dbReference type="Pfam" id="PF09827">
    <property type="entry name" value="CRISPR_Cas2"/>
    <property type="match status" value="1"/>
</dbReference>
<dbReference type="SUPFAM" id="SSF143430">
    <property type="entry name" value="TTP0101/SSO1404-like"/>
    <property type="match status" value="1"/>
</dbReference>
<comment type="cofactor">
    <cofactor evidence="1">
        <name>Mg(2+)</name>
        <dbReference type="ChEBI" id="CHEBI:18420"/>
    </cofactor>
</comment>
<dbReference type="InterPro" id="IPR019199">
    <property type="entry name" value="Virulence_VapD/CRISPR_Cas2"/>
</dbReference>
<evidence type="ECO:0000256" key="8">
    <source>
        <dbReference type="ARBA" id="ARBA00023118"/>
    </source>
</evidence>
<protein>
    <submittedName>
        <fullName evidence="9">CRISPR-associated protein Cas2</fullName>
    </submittedName>
</protein>
<dbReference type="InterPro" id="IPR021127">
    <property type="entry name" value="CRISPR_associated_Cas2"/>
</dbReference>
<dbReference type="PANTHER" id="PTHR34405">
    <property type="entry name" value="CRISPR-ASSOCIATED ENDORIBONUCLEASE CAS2"/>
    <property type="match status" value="1"/>
</dbReference>
<gene>
    <name evidence="9" type="ORF">GCM10007416_03730</name>
</gene>
<dbReference type="NCBIfam" id="TIGR01573">
    <property type="entry name" value="cas2"/>
    <property type="match status" value="1"/>
</dbReference>
<evidence type="ECO:0000256" key="6">
    <source>
        <dbReference type="ARBA" id="ARBA00022801"/>
    </source>
</evidence>
<keyword evidence="10" id="KW-1185">Reference proteome</keyword>
<sequence length="82" mass="9512">MYDIGQKRVGKVLKTSRKYLNWVQNSVLEGNISRVNYEKLKAELNSIINPEVDSVIFYTFRTTKYSEREIIGIQKGGEEVIL</sequence>
<name>A0ABQ1G0U6_9BACL</name>
<proteinExistence type="inferred from homology"/>
<dbReference type="PANTHER" id="PTHR34405:SF1">
    <property type="entry name" value="CRISPR-ASSOCIATED ENDORIBONUCLEASE CAS2"/>
    <property type="match status" value="1"/>
</dbReference>
<dbReference type="CDD" id="cd09725">
    <property type="entry name" value="Cas2_I_II_III"/>
    <property type="match status" value="1"/>
</dbReference>
<dbReference type="EMBL" id="BMEX01000001">
    <property type="protein sequence ID" value="GGA34217.1"/>
    <property type="molecule type" value="Genomic_DNA"/>
</dbReference>
<comment type="caution">
    <text evidence="9">The sequence shown here is derived from an EMBL/GenBank/DDBJ whole genome shotgun (WGS) entry which is preliminary data.</text>
</comment>
<keyword evidence="3" id="KW-0540">Nuclease</keyword>
<evidence type="ECO:0000256" key="5">
    <source>
        <dbReference type="ARBA" id="ARBA00022759"/>
    </source>
</evidence>
<dbReference type="Gene3D" id="3.30.70.240">
    <property type="match status" value="1"/>
</dbReference>